<dbReference type="NCBIfam" id="TIGR03711">
    <property type="entry name" value="acc_sec_asp3"/>
    <property type="match status" value="1"/>
</dbReference>
<dbReference type="RefSeq" id="WP_077167128.1">
    <property type="nucleotide sequence ID" value="NZ_MTJY01000025.1"/>
</dbReference>
<name>A0AAX0K3W2_LACRH</name>
<evidence type="ECO:0000313" key="2">
    <source>
        <dbReference type="Proteomes" id="UP000189067"/>
    </source>
</evidence>
<dbReference type="Pfam" id="PF15432">
    <property type="entry name" value="Sec-ASP3"/>
    <property type="match status" value="1"/>
</dbReference>
<reference evidence="1 2" key="1">
    <citation type="submission" date="2017-01" db="EMBL/GenBank/DDBJ databases">
        <title>In silico prediction, in vitro antibacterial spectrum and physicochemical properties of a putative bacteriocin produced by Lactobacillus rhamnosus strain L156.4.</title>
        <authorList>
            <person name="Silveira A.M."/>
            <person name="Monteiro A.S."/>
            <person name="Santos V.L."/>
            <person name="Nicoli J.R."/>
            <person name="Azevedo V."/>
            <person name="Soares S.C."/>
            <person name="Castro-Oliveira L."/>
            <person name="Dias-Souza M.V."/>
            <person name="Nardi R.M."/>
        </authorList>
    </citation>
    <scope>NUCLEOTIDE SEQUENCE [LARGE SCALE GENOMIC DNA]</scope>
    <source>
        <strain evidence="1 2">L156.4</strain>
    </source>
</reference>
<proteinExistence type="predicted"/>
<protein>
    <submittedName>
        <fullName evidence="1">Accessory Sec system protein Asp3</fullName>
    </submittedName>
</protein>
<gene>
    <name evidence="1" type="ORF">BWR10_05205</name>
</gene>
<dbReference type="AlphaFoldDB" id="A0AAX0K3W2"/>
<accession>A0AAX0K3W2</accession>
<organism evidence="1 2">
    <name type="scientific">Lacticaseibacillus rhamnosus</name>
    <name type="common">Lactobacillus rhamnosus</name>
    <dbReference type="NCBI Taxonomy" id="47715"/>
    <lineage>
        <taxon>Bacteria</taxon>
        <taxon>Bacillati</taxon>
        <taxon>Bacillota</taxon>
        <taxon>Bacilli</taxon>
        <taxon>Lactobacillales</taxon>
        <taxon>Lactobacillaceae</taxon>
        <taxon>Lacticaseibacillus</taxon>
    </lineage>
</organism>
<dbReference type="InterPro" id="IPR022259">
    <property type="entry name" value="Acessory_Sec_prot_Asp3"/>
</dbReference>
<dbReference type="GO" id="GO:0015031">
    <property type="term" value="P:protein transport"/>
    <property type="evidence" value="ECO:0007669"/>
    <property type="project" value="InterPro"/>
</dbReference>
<evidence type="ECO:0000313" key="1">
    <source>
        <dbReference type="EMBL" id="ONN75035.1"/>
    </source>
</evidence>
<dbReference type="Proteomes" id="UP000189067">
    <property type="component" value="Unassembled WGS sequence"/>
</dbReference>
<dbReference type="EMBL" id="MTJY01000025">
    <property type="protein sequence ID" value="ONN75035.1"/>
    <property type="molecule type" value="Genomic_DNA"/>
</dbReference>
<sequence length="251" mass="28951">MAHLVVLHWDRAPIKTYTFGSLITYHHDDSVTFTNTRQSPGTSIYYWRARPDDVRTRAYDQVPLLNRGATYAFHVNAEVEPVASLMVNVAFLDENGQIISEHLEQGLDGEFTMPEQANAYRLELLNINNQRLHFYACYLSEADTLRTLTINELLPSRLLHVHDDAKPAGRQITVLRQRKPTEWLDLTPVADHYFLRIPAYQLRQPDAIRQLAQEAYQTLHFDSAGGLHWRSMTSETEQALKICQEVFENAK</sequence>
<comment type="caution">
    <text evidence="1">The sequence shown here is derived from an EMBL/GenBank/DDBJ whole genome shotgun (WGS) entry which is preliminary data.</text>
</comment>